<protein>
    <submittedName>
        <fullName evidence="2">Uncharacterized protein</fullName>
    </submittedName>
</protein>
<evidence type="ECO:0000313" key="2">
    <source>
        <dbReference type="EMBL" id="KAG8052363.1"/>
    </source>
</evidence>
<reference evidence="2" key="2">
    <citation type="submission" date="2021-02" db="EMBL/GenBank/DDBJ databases">
        <authorList>
            <person name="Kimball J.A."/>
            <person name="Haas M.W."/>
            <person name="Macchietto M."/>
            <person name="Kono T."/>
            <person name="Duquette J."/>
            <person name="Shao M."/>
        </authorList>
    </citation>
    <scope>NUCLEOTIDE SEQUENCE</scope>
    <source>
        <tissue evidence="2">Fresh leaf tissue</tissue>
    </source>
</reference>
<evidence type="ECO:0000256" key="1">
    <source>
        <dbReference type="SAM" id="MobiDB-lite"/>
    </source>
</evidence>
<gene>
    <name evidence="2" type="ORF">GUJ93_ZPchr0001g30800</name>
</gene>
<dbReference type="AlphaFoldDB" id="A0A8J5RMI4"/>
<feature type="region of interest" description="Disordered" evidence="1">
    <location>
        <begin position="1"/>
        <end position="32"/>
    </location>
</feature>
<dbReference type="Proteomes" id="UP000729402">
    <property type="component" value="Unassembled WGS sequence"/>
</dbReference>
<dbReference type="EMBL" id="JAAALK010000288">
    <property type="protein sequence ID" value="KAG8052363.1"/>
    <property type="molecule type" value="Genomic_DNA"/>
</dbReference>
<proteinExistence type="predicted"/>
<sequence>MNTIAFPMMPRPRNPTSIATAPRPPRNDHTSTLHVTGSHRAIIRVEALKVAAREKEKNNTSKRRMRDACGDWIQMGVIMDGGATRKGTMMGGALTTGEHWEGWRPTKVGDER</sequence>
<feature type="region of interest" description="Disordered" evidence="1">
    <location>
        <begin position="82"/>
        <end position="112"/>
    </location>
</feature>
<name>A0A8J5RMI4_ZIZPA</name>
<keyword evidence="3" id="KW-1185">Reference proteome</keyword>
<accession>A0A8J5RMI4</accession>
<evidence type="ECO:0000313" key="3">
    <source>
        <dbReference type="Proteomes" id="UP000729402"/>
    </source>
</evidence>
<organism evidence="2 3">
    <name type="scientific">Zizania palustris</name>
    <name type="common">Northern wild rice</name>
    <dbReference type="NCBI Taxonomy" id="103762"/>
    <lineage>
        <taxon>Eukaryota</taxon>
        <taxon>Viridiplantae</taxon>
        <taxon>Streptophyta</taxon>
        <taxon>Embryophyta</taxon>
        <taxon>Tracheophyta</taxon>
        <taxon>Spermatophyta</taxon>
        <taxon>Magnoliopsida</taxon>
        <taxon>Liliopsida</taxon>
        <taxon>Poales</taxon>
        <taxon>Poaceae</taxon>
        <taxon>BOP clade</taxon>
        <taxon>Oryzoideae</taxon>
        <taxon>Oryzeae</taxon>
        <taxon>Zizaniinae</taxon>
        <taxon>Zizania</taxon>
    </lineage>
</organism>
<feature type="compositionally biased region" description="Basic and acidic residues" evidence="1">
    <location>
        <begin position="98"/>
        <end position="112"/>
    </location>
</feature>
<reference evidence="2" key="1">
    <citation type="journal article" date="2021" name="bioRxiv">
        <title>Whole Genome Assembly and Annotation of Northern Wild Rice, Zizania palustris L., Supports a Whole Genome Duplication in the Zizania Genus.</title>
        <authorList>
            <person name="Haas M."/>
            <person name="Kono T."/>
            <person name="Macchietto M."/>
            <person name="Millas R."/>
            <person name="McGilp L."/>
            <person name="Shao M."/>
            <person name="Duquette J."/>
            <person name="Hirsch C.N."/>
            <person name="Kimball J."/>
        </authorList>
    </citation>
    <scope>NUCLEOTIDE SEQUENCE</scope>
    <source>
        <tissue evidence="2">Fresh leaf tissue</tissue>
    </source>
</reference>
<comment type="caution">
    <text evidence="2">The sequence shown here is derived from an EMBL/GenBank/DDBJ whole genome shotgun (WGS) entry which is preliminary data.</text>
</comment>